<reference evidence="12" key="1">
    <citation type="submission" date="2015-07" db="EMBL/GenBank/DDBJ databases">
        <title>Near-Complete Genome Sequence of the Cellulolytic Bacterium Bacteroides (Pseudobacteroides) cellulosolvens ATCC 35603.</title>
        <authorList>
            <person name="Dassa B."/>
            <person name="Utturkar S.M."/>
            <person name="Klingeman D.M."/>
            <person name="Hurt R.A."/>
            <person name="Keller M."/>
            <person name="Xu J."/>
            <person name="Reddy Y.H.K."/>
            <person name="Borovok I."/>
            <person name="Grinberg I.R."/>
            <person name="Lamed R."/>
            <person name="Zhivin O."/>
            <person name="Bayer E.A."/>
            <person name="Brown S.D."/>
        </authorList>
    </citation>
    <scope>NUCLEOTIDE SEQUENCE [LARGE SCALE GENOMIC DNA]</scope>
    <source>
        <strain evidence="12">DSM 2933</strain>
    </source>
</reference>
<evidence type="ECO:0000256" key="1">
    <source>
        <dbReference type="ARBA" id="ARBA00002485"/>
    </source>
</evidence>
<dbReference type="InterPro" id="IPR001519">
    <property type="entry name" value="Ferritin"/>
</dbReference>
<feature type="binding site" evidence="8">
    <location>
        <position position="94"/>
    </location>
    <ligand>
        <name>Fe cation</name>
        <dbReference type="ChEBI" id="CHEBI:24875"/>
        <label>1</label>
    </ligand>
</feature>
<evidence type="ECO:0000313" key="12">
    <source>
        <dbReference type="Proteomes" id="UP000036923"/>
    </source>
</evidence>
<comment type="subcellular location">
    <subcellularLocation>
        <location evidence="9">Cytoplasm</location>
    </subcellularLocation>
</comment>
<keyword evidence="6 8" id="KW-0408">Iron</keyword>
<proteinExistence type="inferred from homology"/>
<evidence type="ECO:0000256" key="6">
    <source>
        <dbReference type="ARBA" id="ARBA00023004"/>
    </source>
</evidence>
<dbReference type="RefSeq" id="WP_036947163.1">
    <property type="nucleotide sequence ID" value="NZ_KN050764.1"/>
</dbReference>
<dbReference type="Pfam" id="PF00210">
    <property type="entry name" value="Ferritin"/>
    <property type="match status" value="1"/>
</dbReference>
<dbReference type="SUPFAM" id="SSF47240">
    <property type="entry name" value="Ferritin-like"/>
    <property type="match status" value="1"/>
</dbReference>
<protein>
    <recommendedName>
        <fullName evidence="9">Ferritin</fullName>
        <ecNumber evidence="9">1.16.3.2</ecNumber>
    </recommendedName>
</protein>
<dbReference type="PANTHER" id="PTHR11431">
    <property type="entry name" value="FERRITIN"/>
    <property type="match status" value="1"/>
</dbReference>
<keyword evidence="5 11" id="KW-0560">Oxidoreductase</keyword>
<dbReference type="GO" id="GO:0005829">
    <property type="term" value="C:cytosol"/>
    <property type="evidence" value="ECO:0007669"/>
    <property type="project" value="TreeGrafter"/>
</dbReference>
<comment type="catalytic activity">
    <reaction evidence="7 9">
        <text>4 Fe(2+) + O2 + 6 H2O = 4 iron(III) oxide-hydroxide + 12 H(+)</text>
        <dbReference type="Rhea" id="RHEA:11972"/>
        <dbReference type="ChEBI" id="CHEBI:15377"/>
        <dbReference type="ChEBI" id="CHEBI:15378"/>
        <dbReference type="ChEBI" id="CHEBI:15379"/>
        <dbReference type="ChEBI" id="CHEBI:29033"/>
        <dbReference type="ChEBI" id="CHEBI:78619"/>
        <dbReference type="EC" id="1.16.3.2"/>
    </reaction>
</comment>
<organism evidence="11 12">
    <name type="scientific">Pseudobacteroides cellulosolvens ATCC 35603 = DSM 2933</name>
    <dbReference type="NCBI Taxonomy" id="398512"/>
    <lineage>
        <taxon>Bacteria</taxon>
        <taxon>Bacillati</taxon>
        <taxon>Bacillota</taxon>
        <taxon>Clostridia</taxon>
        <taxon>Eubacteriales</taxon>
        <taxon>Oscillospiraceae</taxon>
        <taxon>Pseudobacteroides</taxon>
    </lineage>
</organism>
<dbReference type="Gene3D" id="1.20.1260.10">
    <property type="match status" value="1"/>
</dbReference>
<dbReference type="InterPro" id="IPR008331">
    <property type="entry name" value="Ferritin_DPS_dom"/>
</dbReference>
<feature type="binding site" evidence="8">
    <location>
        <position position="50"/>
    </location>
    <ligand>
        <name>Fe cation</name>
        <dbReference type="ChEBI" id="CHEBI:24875"/>
        <label>1</label>
    </ligand>
</feature>
<dbReference type="OrthoDB" id="9801481at2"/>
<evidence type="ECO:0000259" key="10">
    <source>
        <dbReference type="PROSITE" id="PS50905"/>
    </source>
</evidence>
<feature type="binding site" evidence="8">
    <location>
        <position position="53"/>
    </location>
    <ligand>
        <name>Fe cation</name>
        <dbReference type="ChEBI" id="CHEBI:24875"/>
        <label>1</label>
    </ligand>
</feature>
<feature type="binding site" evidence="8">
    <location>
        <position position="17"/>
    </location>
    <ligand>
        <name>Fe cation</name>
        <dbReference type="ChEBI" id="CHEBI:24875"/>
        <label>1</label>
    </ligand>
</feature>
<dbReference type="EMBL" id="LGTC01000001">
    <property type="protein sequence ID" value="KNY26876.1"/>
    <property type="molecule type" value="Genomic_DNA"/>
</dbReference>
<feature type="binding site" evidence="8">
    <location>
        <position position="127"/>
    </location>
    <ligand>
        <name>Fe cation</name>
        <dbReference type="ChEBI" id="CHEBI:24875"/>
        <label>1</label>
    </ligand>
</feature>
<accession>A0A0L6JM50</accession>
<dbReference type="GO" id="GO:0006879">
    <property type="term" value="P:intracellular iron ion homeostasis"/>
    <property type="evidence" value="ECO:0007669"/>
    <property type="project" value="UniProtKB-KW"/>
</dbReference>
<dbReference type="STRING" id="398512.Bccel_2141"/>
<dbReference type="PROSITE" id="PS50905">
    <property type="entry name" value="FERRITIN_LIKE"/>
    <property type="match status" value="1"/>
</dbReference>
<comment type="function">
    <text evidence="1 9">Iron-storage protein.</text>
</comment>
<dbReference type="GO" id="GO:0042802">
    <property type="term" value="F:identical protein binding"/>
    <property type="evidence" value="ECO:0007669"/>
    <property type="project" value="UniProtKB-ARBA"/>
</dbReference>
<dbReference type="FunFam" id="1.20.1260.10:FF:000001">
    <property type="entry name" value="Non-heme ferritin"/>
    <property type="match status" value="1"/>
</dbReference>
<keyword evidence="12" id="KW-1185">Reference proteome</keyword>
<gene>
    <name evidence="11" type="ORF">Bccel_2141</name>
</gene>
<dbReference type="AlphaFoldDB" id="A0A0L6JM50"/>
<evidence type="ECO:0000256" key="9">
    <source>
        <dbReference type="RuleBase" id="RU361145"/>
    </source>
</evidence>
<dbReference type="CDD" id="cd01055">
    <property type="entry name" value="Nonheme_Ferritin"/>
    <property type="match status" value="1"/>
</dbReference>
<evidence type="ECO:0000256" key="2">
    <source>
        <dbReference type="ARBA" id="ARBA00006950"/>
    </source>
</evidence>
<dbReference type="Proteomes" id="UP000036923">
    <property type="component" value="Unassembled WGS sequence"/>
</dbReference>
<dbReference type="PANTHER" id="PTHR11431:SF127">
    <property type="entry name" value="BACTERIAL NON-HEME FERRITIN"/>
    <property type="match status" value="1"/>
</dbReference>
<dbReference type="eggNOG" id="COG1528">
    <property type="taxonomic scope" value="Bacteria"/>
</dbReference>
<evidence type="ECO:0000256" key="3">
    <source>
        <dbReference type="ARBA" id="ARBA00022434"/>
    </source>
</evidence>
<dbReference type="GO" id="GO:0006826">
    <property type="term" value="P:iron ion transport"/>
    <property type="evidence" value="ECO:0007669"/>
    <property type="project" value="InterPro"/>
</dbReference>
<dbReference type="InterPro" id="IPR041719">
    <property type="entry name" value="Ferritin_prok"/>
</dbReference>
<evidence type="ECO:0000256" key="4">
    <source>
        <dbReference type="ARBA" id="ARBA00022723"/>
    </source>
</evidence>
<dbReference type="GO" id="GO:0008199">
    <property type="term" value="F:ferric iron binding"/>
    <property type="evidence" value="ECO:0007669"/>
    <property type="project" value="InterPro"/>
</dbReference>
<dbReference type="InterPro" id="IPR012347">
    <property type="entry name" value="Ferritin-like"/>
</dbReference>
<keyword evidence="4 8" id="KW-0479">Metal-binding</keyword>
<evidence type="ECO:0000313" key="11">
    <source>
        <dbReference type="EMBL" id="KNY26876.1"/>
    </source>
</evidence>
<feature type="domain" description="Ferritin-like diiron" evidence="10">
    <location>
        <begin position="1"/>
        <end position="145"/>
    </location>
</feature>
<dbReference type="GO" id="GO:0004322">
    <property type="term" value="F:ferroxidase activity"/>
    <property type="evidence" value="ECO:0007669"/>
    <property type="project" value="TreeGrafter"/>
</dbReference>
<dbReference type="PATRIC" id="fig|398512.5.peg.2233"/>
<name>A0A0L6JM50_9FIRM</name>
<evidence type="ECO:0000256" key="5">
    <source>
        <dbReference type="ARBA" id="ARBA00023002"/>
    </source>
</evidence>
<dbReference type="InterPro" id="IPR009078">
    <property type="entry name" value="Ferritin-like_SF"/>
</dbReference>
<comment type="caution">
    <text evidence="11">The sequence shown here is derived from an EMBL/GenBank/DDBJ whole genome shotgun (WGS) entry which is preliminary data.</text>
</comment>
<dbReference type="EC" id="1.16.3.2" evidence="9"/>
<dbReference type="GO" id="GO:0008198">
    <property type="term" value="F:ferrous iron binding"/>
    <property type="evidence" value="ECO:0007669"/>
    <property type="project" value="TreeGrafter"/>
</dbReference>
<evidence type="ECO:0000256" key="7">
    <source>
        <dbReference type="ARBA" id="ARBA00048035"/>
    </source>
</evidence>
<keyword evidence="9" id="KW-0963">Cytoplasm</keyword>
<sequence>MISEKIQKKLNEQIQKEFYSAYLYLSMEAYFSSKNLSGFANFFRVQAQEERDHAMMFFNYVNHVGGKVKLGLIEEPKSEFESIEEVLRMALEHERFVTSSIYSIVDQAIEERDHKTNAFLQWFVTEQAEEEATAEANLEKIKLIGSDGRGILMLDAEMAQRVYTPPQVSQA</sequence>
<comment type="similarity">
    <text evidence="2 9">Belongs to the ferritin family. Prokaryotic subfamily.</text>
</comment>
<dbReference type="InterPro" id="IPR009040">
    <property type="entry name" value="Ferritin-like_diiron"/>
</dbReference>
<keyword evidence="3 9" id="KW-0409">Iron storage</keyword>
<evidence type="ECO:0000256" key="8">
    <source>
        <dbReference type="PIRSR" id="PIRSR601519-1"/>
    </source>
</evidence>